<reference evidence="1" key="1">
    <citation type="submission" date="2018-05" db="EMBL/GenBank/DDBJ databases">
        <authorList>
            <person name="Lanie J.A."/>
            <person name="Ng W.-L."/>
            <person name="Kazmierczak K.M."/>
            <person name="Andrzejewski T.M."/>
            <person name="Davidsen T.M."/>
            <person name="Wayne K.J."/>
            <person name="Tettelin H."/>
            <person name="Glass J.I."/>
            <person name="Rusch D."/>
            <person name="Podicherti R."/>
            <person name="Tsui H.-C.T."/>
            <person name="Winkler M.E."/>
        </authorList>
    </citation>
    <scope>NUCLEOTIDE SEQUENCE</scope>
</reference>
<protein>
    <recommendedName>
        <fullName evidence="2">Glycosyl hydrolase family 32 N-terminal domain-containing protein</fullName>
    </recommendedName>
</protein>
<proteinExistence type="predicted"/>
<name>A0A382H5R5_9ZZZZ</name>
<gene>
    <name evidence="1" type="ORF">METZ01_LOCUS234967</name>
</gene>
<dbReference type="Gene3D" id="2.115.10.20">
    <property type="entry name" value="Glycosyl hydrolase domain, family 43"/>
    <property type="match status" value="2"/>
</dbReference>
<dbReference type="AlphaFoldDB" id="A0A382H5R5"/>
<sequence length="297" mass="33771">MSDRYLFLDLQHITRMDRLYRRLHQPQRCEQNPILRGEHSWESMASLYGTVLFDPEEARFKMWYLTGPARDSMVQVRERQALGNITLLGYAISTDGIHWEKPILDQVDFEGSTANNLIDIGRTNCEGAAVLYDTHAADPLQRFKAFYWEHGGIDTFVEHKGRTIWGEGERDGMWMSFSSDGVSWTNVASNPVIALGSDTTQSLLWDPKLGKYVVFGRFGAGGRKVARAVSEDAIHFSEPELVLACDDTDEEGTQIYGMPVCLYEGIYLGMIWIYREGVDGTIDPSLTMSRDGIHWQR</sequence>
<evidence type="ECO:0008006" key="2">
    <source>
        <dbReference type="Google" id="ProtNLM"/>
    </source>
</evidence>
<feature type="non-terminal residue" evidence="1">
    <location>
        <position position="297"/>
    </location>
</feature>
<evidence type="ECO:0000313" key="1">
    <source>
        <dbReference type="EMBL" id="SVB82113.1"/>
    </source>
</evidence>
<dbReference type="InterPro" id="IPR023296">
    <property type="entry name" value="Glyco_hydro_beta-prop_sf"/>
</dbReference>
<accession>A0A382H5R5</accession>
<organism evidence="1">
    <name type="scientific">marine metagenome</name>
    <dbReference type="NCBI Taxonomy" id="408172"/>
    <lineage>
        <taxon>unclassified sequences</taxon>
        <taxon>metagenomes</taxon>
        <taxon>ecological metagenomes</taxon>
    </lineage>
</organism>
<dbReference type="EMBL" id="UINC01059094">
    <property type="protein sequence ID" value="SVB82113.1"/>
    <property type="molecule type" value="Genomic_DNA"/>
</dbReference>
<dbReference type="SUPFAM" id="SSF75005">
    <property type="entry name" value="Arabinanase/levansucrase/invertase"/>
    <property type="match status" value="1"/>
</dbReference>